<feature type="compositionally biased region" description="Low complexity" evidence="4">
    <location>
        <begin position="1"/>
        <end position="20"/>
    </location>
</feature>
<feature type="region of interest" description="Disordered" evidence="4">
    <location>
        <begin position="206"/>
        <end position="260"/>
    </location>
</feature>
<dbReference type="SMART" id="SM00355">
    <property type="entry name" value="ZnF_C2H2"/>
    <property type="match status" value="2"/>
</dbReference>
<feature type="region of interest" description="Disordered" evidence="4">
    <location>
        <begin position="512"/>
        <end position="548"/>
    </location>
</feature>
<dbReference type="EnsemblMetazoa" id="MDOA009204-RC">
    <property type="protein sequence ID" value="MDOA009204-PC"/>
    <property type="gene ID" value="MDOA009204"/>
</dbReference>
<comment type="subcellular location">
    <subcellularLocation>
        <location evidence="1">Nucleus</location>
    </subcellularLocation>
</comment>
<proteinExistence type="predicted"/>
<feature type="compositionally biased region" description="Low complexity" evidence="4">
    <location>
        <begin position="771"/>
        <end position="797"/>
    </location>
</feature>
<dbReference type="GO" id="GO:0008270">
    <property type="term" value="F:zinc ion binding"/>
    <property type="evidence" value="ECO:0007669"/>
    <property type="project" value="UniProtKB-KW"/>
</dbReference>
<feature type="region of interest" description="Disordered" evidence="4">
    <location>
        <begin position="398"/>
        <end position="430"/>
    </location>
</feature>
<feature type="domain" description="C2H2-type" evidence="6">
    <location>
        <begin position="581"/>
        <end position="609"/>
    </location>
</feature>
<dbReference type="SMART" id="SM00225">
    <property type="entry name" value="BTB"/>
    <property type="match status" value="1"/>
</dbReference>
<dbReference type="PROSITE" id="PS50157">
    <property type="entry name" value="ZINC_FINGER_C2H2_2"/>
    <property type="match status" value="1"/>
</dbReference>
<dbReference type="GO" id="GO:0006357">
    <property type="term" value="P:regulation of transcription by RNA polymerase II"/>
    <property type="evidence" value="ECO:0007669"/>
    <property type="project" value="TreeGrafter"/>
</dbReference>
<dbReference type="SUPFAM" id="SSF54695">
    <property type="entry name" value="POZ domain"/>
    <property type="match status" value="1"/>
</dbReference>
<dbReference type="PROSITE" id="PS50097">
    <property type="entry name" value="BTB"/>
    <property type="match status" value="1"/>
</dbReference>
<feature type="domain" description="BTB" evidence="5">
    <location>
        <begin position="115"/>
        <end position="181"/>
    </location>
</feature>
<evidence type="ECO:0008006" key="8">
    <source>
        <dbReference type="Google" id="ProtNLM"/>
    </source>
</evidence>
<evidence type="ECO:0000259" key="6">
    <source>
        <dbReference type="PROSITE" id="PS50157"/>
    </source>
</evidence>
<feature type="compositionally biased region" description="Low complexity" evidence="4">
    <location>
        <begin position="71"/>
        <end position="82"/>
    </location>
</feature>
<gene>
    <name evidence="7" type="primary">101892229</name>
</gene>
<dbReference type="PANTHER" id="PTHR23110:SF110">
    <property type="entry name" value="AGAP003189-PA"/>
    <property type="match status" value="1"/>
</dbReference>
<dbReference type="RefSeq" id="XP_005187218.2">
    <property type="nucleotide sequence ID" value="XM_005187161.4"/>
</dbReference>
<dbReference type="AlphaFoldDB" id="A0A1I8MWN0"/>
<dbReference type="VEuPathDB" id="VectorBase:MDOA009204"/>
<feature type="compositionally biased region" description="Polar residues" evidence="4">
    <location>
        <begin position="535"/>
        <end position="548"/>
    </location>
</feature>
<feature type="region of interest" description="Disordered" evidence="4">
    <location>
        <begin position="455"/>
        <end position="480"/>
    </location>
</feature>
<dbReference type="KEGG" id="mde:101892229"/>
<feature type="region of interest" description="Disordered" evidence="4">
    <location>
        <begin position="651"/>
        <end position="689"/>
    </location>
</feature>
<protein>
    <recommendedName>
        <fullName evidence="8">BTB domain-containing protein</fullName>
    </recommendedName>
</protein>
<dbReference type="GO" id="GO:0005634">
    <property type="term" value="C:nucleus"/>
    <property type="evidence" value="ECO:0007669"/>
    <property type="project" value="UniProtKB-SubCell"/>
</dbReference>
<feature type="compositionally biased region" description="Polar residues" evidence="4">
    <location>
        <begin position="457"/>
        <end position="471"/>
    </location>
</feature>
<feature type="region of interest" description="Disordered" evidence="4">
    <location>
        <begin position="1"/>
        <end position="82"/>
    </location>
</feature>
<evidence type="ECO:0000259" key="5">
    <source>
        <dbReference type="PROSITE" id="PS50097"/>
    </source>
</evidence>
<dbReference type="InterPro" id="IPR011333">
    <property type="entry name" value="SKP1/BTB/POZ_sf"/>
</dbReference>
<dbReference type="CDD" id="cd18315">
    <property type="entry name" value="BTB_POZ_BAB-like"/>
    <property type="match status" value="1"/>
</dbReference>
<name>A0A1I8MWN0_MUSDO</name>
<dbReference type="GO" id="GO:0003006">
    <property type="term" value="P:developmental process involved in reproduction"/>
    <property type="evidence" value="ECO:0007669"/>
    <property type="project" value="UniProtKB-ARBA"/>
</dbReference>
<dbReference type="PANTHER" id="PTHR23110">
    <property type="entry name" value="BTB DOMAIN TRANSCRIPTION FACTOR"/>
    <property type="match status" value="1"/>
</dbReference>
<reference evidence="7" key="1">
    <citation type="submission" date="2020-05" db="UniProtKB">
        <authorList>
            <consortium name="EnsemblMetazoa"/>
        </authorList>
    </citation>
    <scope>IDENTIFICATION</scope>
    <source>
        <strain evidence="7">Aabys</strain>
    </source>
</reference>
<dbReference type="GO" id="GO:0048468">
    <property type="term" value="P:cell development"/>
    <property type="evidence" value="ECO:0007669"/>
    <property type="project" value="UniProtKB-ARBA"/>
</dbReference>
<keyword evidence="2" id="KW-0539">Nucleus</keyword>
<feature type="region of interest" description="Disordered" evidence="4">
    <location>
        <begin position="711"/>
        <end position="743"/>
    </location>
</feature>
<dbReference type="InterPro" id="IPR051095">
    <property type="entry name" value="Dros_DevTransReg"/>
</dbReference>
<feature type="compositionally biased region" description="Basic and acidic residues" evidence="4">
    <location>
        <begin position="213"/>
        <end position="225"/>
    </location>
</feature>
<dbReference type="InterPro" id="IPR013087">
    <property type="entry name" value="Znf_C2H2_type"/>
</dbReference>
<feature type="compositionally biased region" description="Low complexity" evidence="4">
    <location>
        <begin position="725"/>
        <end position="743"/>
    </location>
</feature>
<evidence type="ECO:0000313" key="7">
    <source>
        <dbReference type="EnsemblMetazoa" id="MDOA009204-PE"/>
    </source>
</evidence>
<dbReference type="OrthoDB" id="6425912at2759"/>
<dbReference type="EnsemblMetazoa" id="MDOA009204-RE">
    <property type="protein sequence ID" value="MDOA009204-PE"/>
    <property type="gene ID" value="MDOA009204"/>
</dbReference>
<feature type="region of interest" description="Disordered" evidence="4">
    <location>
        <begin position="760"/>
        <end position="814"/>
    </location>
</feature>
<dbReference type="EnsemblMetazoa" id="MDOA009204-RD">
    <property type="protein sequence ID" value="MDOA009204-PD"/>
    <property type="gene ID" value="MDOA009204"/>
</dbReference>
<feature type="compositionally biased region" description="Low complexity" evidence="4">
    <location>
        <begin position="679"/>
        <end position="689"/>
    </location>
</feature>
<organism evidence="7">
    <name type="scientific">Musca domestica</name>
    <name type="common">House fly</name>
    <dbReference type="NCBI Taxonomy" id="7370"/>
    <lineage>
        <taxon>Eukaryota</taxon>
        <taxon>Metazoa</taxon>
        <taxon>Ecdysozoa</taxon>
        <taxon>Arthropoda</taxon>
        <taxon>Hexapoda</taxon>
        <taxon>Insecta</taxon>
        <taxon>Pterygota</taxon>
        <taxon>Neoptera</taxon>
        <taxon>Endopterygota</taxon>
        <taxon>Diptera</taxon>
        <taxon>Brachycera</taxon>
        <taxon>Muscomorpha</taxon>
        <taxon>Muscoidea</taxon>
        <taxon>Muscidae</taxon>
        <taxon>Musca</taxon>
    </lineage>
</organism>
<dbReference type="Pfam" id="PF00651">
    <property type="entry name" value="BTB"/>
    <property type="match status" value="1"/>
</dbReference>
<dbReference type="GO" id="GO:0048513">
    <property type="term" value="P:animal organ development"/>
    <property type="evidence" value="ECO:0007669"/>
    <property type="project" value="UniProtKB-ARBA"/>
</dbReference>
<evidence type="ECO:0000256" key="2">
    <source>
        <dbReference type="ARBA" id="ARBA00023242"/>
    </source>
</evidence>
<dbReference type="Gene3D" id="3.30.710.10">
    <property type="entry name" value="Potassium Channel Kv1.1, Chain A"/>
    <property type="match status" value="1"/>
</dbReference>
<dbReference type="EnsemblMetazoa" id="MDOA009204-RF">
    <property type="protein sequence ID" value="MDOA009204-PF"/>
    <property type="gene ID" value="MDOA009204"/>
</dbReference>
<dbReference type="Gene3D" id="3.30.160.60">
    <property type="entry name" value="Classic Zinc Finger"/>
    <property type="match status" value="1"/>
</dbReference>
<feature type="compositionally biased region" description="Low complexity" evidence="4">
    <location>
        <begin position="30"/>
        <end position="63"/>
    </location>
</feature>
<evidence type="ECO:0000256" key="4">
    <source>
        <dbReference type="SAM" id="MobiDB-lite"/>
    </source>
</evidence>
<dbReference type="InterPro" id="IPR000210">
    <property type="entry name" value="BTB/POZ_dom"/>
</dbReference>
<keyword evidence="3" id="KW-0479">Metal-binding</keyword>
<keyword evidence="3" id="KW-0862">Zinc</keyword>
<dbReference type="VEuPathDB" id="VectorBase:MDOMA2_017231"/>
<evidence type="ECO:0000256" key="3">
    <source>
        <dbReference type="PROSITE-ProRule" id="PRU00042"/>
    </source>
</evidence>
<evidence type="ECO:0000256" key="1">
    <source>
        <dbReference type="ARBA" id="ARBA00004123"/>
    </source>
</evidence>
<keyword evidence="3" id="KW-0863">Zinc-finger</keyword>
<sequence length="814" mass="87644">MEHHNAGTAATTTPAATATTNLRSPRDSEQLSQKFQNQQTQQQSATQQQQQQQYHNSQQQHHQPQQHHSHTSQLSTQQQQQQNNDHQQQFCLRWHNHQTSLLSTLPILLDQSHLTDVTISAEGRTLRAHRVVLSACSSFFLEIFRTLDNTHHPVIIIPGASFQAIVSLLTFMYSGEVNVYEEQIPTLLSLAETLGIKGLADVHNNLQKPSHKSAGEPKDTEEPEKSLTPPTPPPSSSSQANSNNFTMPPTPLQPASSALAATSLPPSPFSPLLNPVLNSKFPSPLENFFLKSLQFYPNLMHQPLNFSQTALNKTSEILAKYQQQCNLYQANLAMLPPATGTEEANRNEDMHGSKRFCTGLEKKCPLTGAQMGSSSSLSVGQQKDMKRIDKIVENLRGSSLPMVGSGGGGGGAQTKLANHHGDGSSSHLQSQLNPLNIKTSMENFTAATSPLMAGKSSLFSSPTSAEPNSTPLPHPQLGFTISPEDQLKLQQHLDKYAASCAAAAAAAAASSNANETAKQDSRSGSGAGGGGPTEKLSTPQSPQNKTPSSSKLYATCFICHKQLSNQYNLRVHLETHQNVRYACNVCSHVSRSKDALRKHVSYRHPGAPSPCETDARRKRANKLLASTLNAAAAAAGNSPNAEDMKINLPLTPPGLQSAFQNATGGPAGERLQLEHLPTSPSSSSSSQQLAAQLSYQQMFLPNQFHLAAAAVQQQQQQHLREKQESPITTPTPSATPTSAATPTKELSLNFLTKSNALTAEEAADNSHKTITPSTTHSPTANNNNNTTANMTATQDQNNETKSIDGGGEARNSPT</sequence>
<dbReference type="PROSITE" id="PS00028">
    <property type="entry name" value="ZINC_FINGER_C2H2_1"/>
    <property type="match status" value="1"/>
</dbReference>
<dbReference type="STRING" id="7370.A0A1I8MWN0"/>
<accession>A0A1I8MWN0</accession>
<dbReference type="eggNOG" id="ENOG502S2FI">
    <property type="taxonomic scope" value="Eukaryota"/>
</dbReference>